<gene>
    <name evidence="3" type="ORF">CYCCA115_LOCUS19458</name>
</gene>
<sequence length="605" mass="66516">MGKRGSKWLSLLLFELSLLKASSEVTKTSASFYNSTIHEILLRDEIDNSNDRKQIRQKRRLHPQTSPSSRGSFTMDSASKRSYYTNLEPTIPTTPGTFWRHNLLNKVFRHGSEELHLHSETEVLNSGYHNSFDSFIILFSSVPLPDGRENVFGYSYSSSALPRSTGKGKGKGKGKGGYHKGKSSLSKSSKKFSKRSIDSFRYRQTPVQVYDFYPIRPVHYVFPVRPPYSTPSVSVPPVTQSPSKSISSTAMPSILPSASPQPSFIPSMVVSTPPSQVPSQNPSISTCQWTVCGNPASDQCSGLALELSNNIRRGGDPDGQEIAVRCCSDTELPDFSQVGAGDDTCPFADTQINGECYRSVNFQQAVSLCASVEARLCTKDELERRCTVGTGCGHNDYPVWSSTSGASGYFDSGDNSFKIVTPSQDDQKIQDTFSCREGITSDLGILTFDEDECSAACLFSVPFTEFKNFCTVNPDGLFLFTVPGPFEADTELYIGNVADSFELECEEQLSISIANPDLAYKEIGKNLKCPVGTVDRLFKIDNVANIDECYNACRTTTNCSKFSVGLNGEQLNCMGCVNEANMEPANGFSLYELTTTFGDVEGHWY</sequence>
<protein>
    <recommendedName>
        <fullName evidence="5">Apple domain-containing protein</fullName>
    </recommendedName>
</protein>
<reference evidence="3" key="1">
    <citation type="submission" date="2023-08" db="EMBL/GenBank/DDBJ databases">
        <authorList>
            <person name="Audoor S."/>
            <person name="Bilcke G."/>
        </authorList>
    </citation>
    <scope>NUCLEOTIDE SEQUENCE</scope>
</reference>
<feature type="region of interest" description="Disordered" evidence="1">
    <location>
        <begin position="162"/>
        <end position="190"/>
    </location>
</feature>
<accession>A0AAD2G5A2</accession>
<name>A0AAD2G5A2_9STRA</name>
<keyword evidence="2" id="KW-0732">Signal</keyword>
<proteinExistence type="predicted"/>
<feature type="signal peptide" evidence="2">
    <location>
        <begin position="1"/>
        <end position="23"/>
    </location>
</feature>
<evidence type="ECO:0000256" key="2">
    <source>
        <dbReference type="SAM" id="SignalP"/>
    </source>
</evidence>
<organism evidence="3 4">
    <name type="scientific">Cylindrotheca closterium</name>
    <dbReference type="NCBI Taxonomy" id="2856"/>
    <lineage>
        <taxon>Eukaryota</taxon>
        <taxon>Sar</taxon>
        <taxon>Stramenopiles</taxon>
        <taxon>Ochrophyta</taxon>
        <taxon>Bacillariophyta</taxon>
        <taxon>Bacillariophyceae</taxon>
        <taxon>Bacillariophycidae</taxon>
        <taxon>Bacillariales</taxon>
        <taxon>Bacillariaceae</taxon>
        <taxon>Cylindrotheca</taxon>
    </lineage>
</organism>
<evidence type="ECO:0008006" key="5">
    <source>
        <dbReference type="Google" id="ProtNLM"/>
    </source>
</evidence>
<keyword evidence="4" id="KW-1185">Reference proteome</keyword>
<evidence type="ECO:0000313" key="3">
    <source>
        <dbReference type="EMBL" id="CAJ1961957.1"/>
    </source>
</evidence>
<evidence type="ECO:0000256" key="1">
    <source>
        <dbReference type="SAM" id="MobiDB-lite"/>
    </source>
</evidence>
<feature type="compositionally biased region" description="Basic residues" evidence="1">
    <location>
        <begin position="166"/>
        <end position="190"/>
    </location>
</feature>
<dbReference type="EMBL" id="CAKOGP040002091">
    <property type="protein sequence ID" value="CAJ1961957.1"/>
    <property type="molecule type" value="Genomic_DNA"/>
</dbReference>
<dbReference type="AlphaFoldDB" id="A0AAD2G5A2"/>
<feature type="chain" id="PRO_5042106684" description="Apple domain-containing protein" evidence="2">
    <location>
        <begin position="24"/>
        <end position="605"/>
    </location>
</feature>
<feature type="compositionally biased region" description="Polar residues" evidence="1">
    <location>
        <begin position="63"/>
        <end position="76"/>
    </location>
</feature>
<dbReference type="Proteomes" id="UP001295423">
    <property type="component" value="Unassembled WGS sequence"/>
</dbReference>
<feature type="region of interest" description="Disordered" evidence="1">
    <location>
        <begin position="53"/>
        <end position="76"/>
    </location>
</feature>
<comment type="caution">
    <text evidence="3">The sequence shown here is derived from an EMBL/GenBank/DDBJ whole genome shotgun (WGS) entry which is preliminary data.</text>
</comment>
<evidence type="ECO:0000313" key="4">
    <source>
        <dbReference type="Proteomes" id="UP001295423"/>
    </source>
</evidence>